<dbReference type="BioCyc" id="MAER449447:MAE_RS03205-MONOMER"/>
<dbReference type="EMBL" id="AP009552">
    <property type="protein sequence ID" value="BAG00544.1"/>
    <property type="molecule type" value="Genomic_DNA"/>
</dbReference>
<dbReference type="EnsemblBacteria" id="BAG00544">
    <property type="protein sequence ID" value="BAG00544"/>
    <property type="gene ID" value="MAE_07220"/>
</dbReference>
<sequence length="89" mass="9944">MSKVLRESWFKTLHLHRRLRPLGAKHSDRKSTVSAIGYCPNASPLLFQQALINAKFCLARLHNSNRQGGNLAGTDLGGALWEQVSFVRT</sequence>
<organism evidence="1 2">
    <name type="scientific">Microcystis aeruginosa (strain NIES-843 / IAM M-2473)</name>
    <dbReference type="NCBI Taxonomy" id="449447"/>
    <lineage>
        <taxon>Bacteria</taxon>
        <taxon>Bacillati</taxon>
        <taxon>Cyanobacteriota</taxon>
        <taxon>Cyanophyceae</taxon>
        <taxon>Oscillatoriophycideae</taxon>
        <taxon>Chroococcales</taxon>
        <taxon>Microcystaceae</taxon>
        <taxon>Microcystis</taxon>
    </lineage>
</organism>
<reference evidence="1 2" key="1">
    <citation type="journal article" date="2007" name="DNA Res.">
        <title>Complete genomic structure of the bloom-forming toxic cyanobacterium Microcystis aeruginosa NIES-843.</title>
        <authorList>
            <person name="Kaneko T."/>
            <person name="Nakajima N."/>
            <person name="Okamoto S."/>
            <person name="Suzuki I."/>
            <person name="Tanabe Y."/>
            <person name="Tamaoki M."/>
            <person name="Nakamura Y."/>
            <person name="Kasai F."/>
            <person name="Watanabe A."/>
            <person name="Kawashima K."/>
            <person name="Kishida Y."/>
            <person name="Ono A."/>
            <person name="Shimizu Y."/>
            <person name="Takahashi C."/>
            <person name="Minami C."/>
            <person name="Fujishiro T."/>
            <person name="Kohara M."/>
            <person name="Katoh M."/>
            <person name="Nakazaki N."/>
            <person name="Nakayama S."/>
            <person name="Yamada M."/>
            <person name="Tabata S."/>
            <person name="Watanabe M.M."/>
        </authorList>
    </citation>
    <scope>NUCLEOTIDE SEQUENCE [LARGE SCALE GENOMIC DNA]</scope>
    <source>
        <strain evidence="2">NIES-843 / IAM M-247</strain>
    </source>
</reference>
<accession>B0JQ85</accession>
<evidence type="ECO:0000313" key="2">
    <source>
        <dbReference type="Proteomes" id="UP000001510"/>
    </source>
</evidence>
<dbReference type="RefSeq" id="WP_012264294.1">
    <property type="nucleotide sequence ID" value="NC_010296.1"/>
</dbReference>
<dbReference type="Proteomes" id="UP000001510">
    <property type="component" value="Chromosome"/>
</dbReference>
<dbReference type="AlphaFoldDB" id="B0JQ85"/>
<name>B0JQ85_MICAN</name>
<keyword evidence="2" id="KW-1185">Reference proteome</keyword>
<protein>
    <submittedName>
        <fullName evidence="1">Uncharacterized protein</fullName>
    </submittedName>
</protein>
<gene>
    <name evidence="1" type="ordered locus">MAE_07220</name>
</gene>
<dbReference type="KEGG" id="mar:MAE_07220"/>
<proteinExistence type="predicted"/>
<dbReference type="HOGENOM" id="CLU_2451276_0_0_3"/>
<evidence type="ECO:0000313" key="1">
    <source>
        <dbReference type="EMBL" id="BAG00544.1"/>
    </source>
</evidence>
<dbReference type="PaxDb" id="449447-MAE_07220"/>